<evidence type="ECO:0000256" key="1">
    <source>
        <dbReference type="SAM" id="MobiDB-lite"/>
    </source>
</evidence>
<dbReference type="AlphaFoldDB" id="A0A069PKG1"/>
<keyword evidence="3" id="KW-1185">Reference proteome</keyword>
<reference evidence="2 3" key="1">
    <citation type="submission" date="2014-03" db="EMBL/GenBank/DDBJ databases">
        <title>Draft Genome Sequences of Four Burkholderia Strains.</title>
        <authorList>
            <person name="Liu X.Y."/>
            <person name="Li C.X."/>
            <person name="Xu J.H."/>
        </authorList>
    </citation>
    <scope>NUCLEOTIDE SEQUENCE [LARGE SCALE GENOMIC DNA]</scope>
    <source>
        <strain evidence="2 3">DSM 50014</strain>
    </source>
</reference>
<feature type="compositionally biased region" description="Pro residues" evidence="1">
    <location>
        <begin position="1"/>
        <end position="10"/>
    </location>
</feature>
<sequence length="187" mass="20920">MRPAPRPAPTPAHHAGAHGRPRAARLAAHAAHRPRADRAGNHVGRDARWYVARRAERLSAPHGGHRFADAHGHRRRPAASRESRPWRRMHQTAASRLRSGVRFARRAVPASGRTRISPAARRWRHAPAGGGRRPKPCRKHPKHPKHPIRPIRPNHAAPAPSALPAEPADRRRRPANERPSIRAPPRR</sequence>
<feature type="compositionally biased region" description="Basic and acidic residues" evidence="1">
    <location>
        <begin position="34"/>
        <end position="43"/>
    </location>
</feature>
<proteinExistence type="predicted"/>
<evidence type="ECO:0000313" key="3">
    <source>
        <dbReference type="Proteomes" id="UP000027466"/>
    </source>
</evidence>
<dbReference type="EMBL" id="JFHC01000137">
    <property type="protein sequence ID" value="KDR37801.1"/>
    <property type="molecule type" value="Genomic_DNA"/>
</dbReference>
<feature type="compositionally biased region" description="Low complexity" evidence="1">
    <location>
        <begin position="151"/>
        <end position="166"/>
    </location>
</feature>
<accession>A0A069PKG1</accession>
<name>A0A069PKG1_9BURK</name>
<evidence type="ECO:0000313" key="2">
    <source>
        <dbReference type="EMBL" id="KDR37801.1"/>
    </source>
</evidence>
<feature type="region of interest" description="Disordered" evidence="1">
    <location>
        <begin position="60"/>
        <end position="187"/>
    </location>
</feature>
<feature type="compositionally biased region" description="Basic residues" evidence="1">
    <location>
        <begin position="132"/>
        <end position="149"/>
    </location>
</feature>
<dbReference type="Proteomes" id="UP000027466">
    <property type="component" value="Unassembled WGS sequence"/>
</dbReference>
<organism evidence="2 3">
    <name type="scientific">Caballeronia glathei</name>
    <dbReference type="NCBI Taxonomy" id="60547"/>
    <lineage>
        <taxon>Bacteria</taxon>
        <taxon>Pseudomonadati</taxon>
        <taxon>Pseudomonadota</taxon>
        <taxon>Betaproteobacteria</taxon>
        <taxon>Burkholderiales</taxon>
        <taxon>Burkholderiaceae</taxon>
        <taxon>Caballeronia</taxon>
    </lineage>
</organism>
<comment type="caution">
    <text evidence="2">The sequence shown here is derived from an EMBL/GenBank/DDBJ whole genome shotgun (WGS) entry which is preliminary data.</text>
</comment>
<protein>
    <submittedName>
        <fullName evidence="2">Uncharacterized protein</fullName>
    </submittedName>
</protein>
<gene>
    <name evidence="2" type="ORF">BG61_07100</name>
</gene>
<feature type="region of interest" description="Disordered" evidence="1">
    <location>
        <begin position="1"/>
        <end position="43"/>
    </location>
</feature>